<keyword evidence="2" id="KW-0067">ATP-binding</keyword>
<dbReference type="AlphaFoldDB" id="A0A645IA40"/>
<dbReference type="GO" id="GO:0005886">
    <property type="term" value="C:plasma membrane"/>
    <property type="evidence" value="ECO:0007669"/>
    <property type="project" value="TreeGrafter"/>
</dbReference>
<dbReference type="SUPFAM" id="SSF52540">
    <property type="entry name" value="P-loop containing nucleoside triphosphate hydrolases"/>
    <property type="match status" value="1"/>
</dbReference>
<comment type="caution">
    <text evidence="4">The sequence shown here is derived from an EMBL/GenBank/DDBJ whole genome shotgun (WGS) entry which is preliminary data.</text>
</comment>
<evidence type="ECO:0000259" key="3">
    <source>
        <dbReference type="Pfam" id="PF00437"/>
    </source>
</evidence>
<dbReference type="Pfam" id="PF00437">
    <property type="entry name" value="T2SSE"/>
    <property type="match status" value="1"/>
</dbReference>
<name>A0A645IA40_9ZZZZ</name>
<protein>
    <submittedName>
        <fullName evidence="4">Putative type II secretion system protein HxcR</fullName>
    </submittedName>
</protein>
<dbReference type="InterPro" id="IPR027417">
    <property type="entry name" value="P-loop_NTPase"/>
</dbReference>
<feature type="domain" description="Bacterial type II secretion system protein E" evidence="3">
    <location>
        <begin position="1"/>
        <end position="125"/>
    </location>
</feature>
<proteinExistence type="predicted"/>
<reference evidence="4" key="1">
    <citation type="submission" date="2019-08" db="EMBL/GenBank/DDBJ databases">
        <authorList>
            <person name="Kucharzyk K."/>
            <person name="Murdoch R.W."/>
            <person name="Higgins S."/>
            <person name="Loffler F."/>
        </authorList>
    </citation>
    <scope>NUCLEOTIDE SEQUENCE</scope>
</reference>
<dbReference type="PANTHER" id="PTHR30258:SF3">
    <property type="entry name" value="SLL1921 PROTEIN"/>
    <property type="match status" value="1"/>
</dbReference>
<dbReference type="GO" id="GO:0016887">
    <property type="term" value="F:ATP hydrolysis activity"/>
    <property type="evidence" value="ECO:0007669"/>
    <property type="project" value="TreeGrafter"/>
</dbReference>
<evidence type="ECO:0000256" key="2">
    <source>
        <dbReference type="ARBA" id="ARBA00022840"/>
    </source>
</evidence>
<dbReference type="InterPro" id="IPR001482">
    <property type="entry name" value="T2SS/T4SS_dom"/>
</dbReference>
<evidence type="ECO:0000313" key="4">
    <source>
        <dbReference type="EMBL" id="MPN47299.1"/>
    </source>
</evidence>
<sequence>MGVEPYLLADSLRGVIAQRLVKRVCPHCKKEMRISDNAREFLGDPTLEKVYIGEGCPLCGNTGYRGRIAVNEIFRVTPEIKRIIVDNGTDVKAMREYAKKKDIITMREEVVALVKEGTTSVEEALKILYSIE</sequence>
<accession>A0A645IA40</accession>
<keyword evidence="1" id="KW-0547">Nucleotide-binding</keyword>
<gene>
    <name evidence="4" type="primary">hxcR_11</name>
    <name evidence="4" type="ORF">SDC9_194901</name>
</gene>
<dbReference type="GO" id="GO:0005524">
    <property type="term" value="F:ATP binding"/>
    <property type="evidence" value="ECO:0007669"/>
    <property type="project" value="UniProtKB-KW"/>
</dbReference>
<evidence type="ECO:0000256" key="1">
    <source>
        <dbReference type="ARBA" id="ARBA00022741"/>
    </source>
</evidence>
<organism evidence="4">
    <name type="scientific">bioreactor metagenome</name>
    <dbReference type="NCBI Taxonomy" id="1076179"/>
    <lineage>
        <taxon>unclassified sequences</taxon>
        <taxon>metagenomes</taxon>
        <taxon>ecological metagenomes</taxon>
    </lineage>
</organism>
<dbReference type="EMBL" id="VSSQ01108695">
    <property type="protein sequence ID" value="MPN47299.1"/>
    <property type="molecule type" value="Genomic_DNA"/>
</dbReference>
<dbReference type="Gene3D" id="3.40.50.300">
    <property type="entry name" value="P-loop containing nucleotide triphosphate hydrolases"/>
    <property type="match status" value="1"/>
</dbReference>
<dbReference type="PANTHER" id="PTHR30258">
    <property type="entry name" value="TYPE II SECRETION SYSTEM PROTEIN GSPE-RELATED"/>
    <property type="match status" value="1"/>
</dbReference>